<dbReference type="PROSITE" id="PS00455">
    <property type="entry name" value="AMP_BINDING"/>
    <property type="match status" value="1"/>
</dbReference>
<accession>A0A024HFP7</accession>
<dbReference type="Gene3D" id="3.30.300.30">
    <property type="match status" value="1"/>
</dbReference>
<dbReference type="STRING" id="1301098.PKB_2349"/>
<dbReference type="InterPro" id="IPR050237">
    <property type="entry name" value="ATP-dep_AMP-bd_enzyme"/>
</dbReference>
<proteinExistence type="inferred from homology"/>
<evidence type="ECO:0000313" key="5">
    <source>
        <dbReference type="EMBL" id="CDF83696.1"/>
    </source>
</evidence>
<dbReference type="PANTHER" id="PTHR43767">
    <property type="entry name" value="LONG-CHAIN-FATTY-ACID--COA LIGASE"/>
    <property type="match status" value="1"/>
</dbReference>
<feature type="domain" description="AMP-binding enzyme C-terminal" evidence="4">
    <location>
        <begin position="422"/>
        <end position="497"/>
    </location>
</feature>
<dbReference type="PATRIC" id="fig|1301098.3.peg.2353"/>
<feature type="domain" description="AMP-dependent synthetase/ligase" evidence="3">
    <location>
        <begin position="8"/>
        <end position="372"/>
    </location>
</feature>
<keyword evidence="2 5" id="KW-0436">Ligase</keyword>
<reference evidence="5 6" key="1">
    <citation type="submission" date="2013-03" db="EMBL/GenBank/DDBJ databases">
        <authorList>
            <person name="Linke B."/>
        </authorList>
    </citation>
    <scope>NUCLEOTIDE SEQUENCE [LARGE SCALE GENOMIC DNA]</scope>
    <source>
        <strain evidence="5 6">B13</strain>
    </source>
</reference>
<dbReference type="FunFam" id="3.30.300.30:FF:000008">
    <property type="entry name" value="2,3-dihydroxybenzoate-AMP ligase"/>
    <property type="match status" value="1"/>
</dbReference>
<dbReference type="eggNOG" id="COG0318">
    <property type="taxonomic scope" value="Bacteria"/>
</dbReference>
<dbReference type="OrthoDB" id="9803968at2"/>
<protein>
    <submittedName>
        <fullName evidence="5">AMP-dependent synthetase and ligase</fullName>
    </submittedName>
</protein>
<dbReference type="PANTHER" id="PTHR43767:SF7">
    <property type="entry name" value="MEDIUM_LONG-CHAIN-FATTY-ACID--COA LIGASE FADD8"/>
    <property type="match status" value="1"/>
</dbReference>
<dbReference type="Pfam" id="PF13193">
    <property type="entry name" value="AMP-binding_C"/>
    <property type="match status" value="1"/>
</dbReference>
<keyword evidence="6" id="KW-1185">Reference proteome</keyword>
<dbReference type="Proteomes" id="UP000025241">
    <property type="component" value="Chromosome I"/>
</dbReference>
<evidence type="ECO:0000313" key="6">
    <source>
        <dbReference type="Proteomes" id="UP000025241"/>
    </source>
</evidence>
<sequence>MDLGKILRRSALYWPDHEAVVDSRNRITFAELERRTNRLASGLQALGLARGAHVAILAPNRVELVEAEVALYKNAMVKVPINARLAADEVLRVLQDSRSQAVIAEGPFAALIAERRAALPDLRLVIPLAEAGADVPYEQVLARGSDQHVSCDPADDCLAVLHYTSGSSGVLKAAMLSVGNRKALVRKSIASPTCRSGPGDVMAHVGPITHASGMQIMPLLAAGACNLLVERYDDRLLLETIQRERVTRLFLVPAMINRLVNFPAVESYDLSSLRLVMYGAAPMAPALVRRAMQVFGPILAQGYGAGETCSLVTVLTEQDHLAALDDPKRLASCGRCYFDTDLRVVNEDFEDVKAGEIGEIVVRGPDIMQGYWQAPELTAEVMRDGYYLTGDLATVDEHGYVFIVDRKKEMIISGGFNIYPTEVEQVLYSLPEIYEAAVVGVPDEQWGEAVKAVVVLKPGMQLDEARIIEQCAAQLAGFKKPRSVDFVDELPKNPNGKVARRLVREPYWQNQERRI</sequence>
<dbReference type="HOGENOM" id="CLU_000022_59_7_6"/>
<reference evidence="5 6" key="2">
    <citation type="submission" date="2014-05" db="EMBL/GenBank/DDBJ databases">
        <title>Genome sequence of the 3-chlorobenzoate degrading bacterium Pseudomonas knackmussii B13 shows multiple evidence for horizontal gene transfer.</title>
        <authorList>
            <person name="Miyazaki R."/>
            <person name="Bertelli C."/>
            <person name="Falquet L."/>
            <person name="Robinson-Rechavi M."/>
            <person name="Gharib W."/>
            <person name="Roy S."/>
            <person name="Van der Meer J.R."/>
        </authorList>
    </citation>
    <scope>NUCLEOTIDE SEQUENCE [LARGE SCALE GENOMIC DNA]</scope>
    <source>
        <strain evidence="5 6">B13</strain>
    </source>
</reference>
<name>A0A024HFP7_PSEKB</name>
<dbReference type="InterPro" id="IPR000873">
    <property type="entry name" value="AMP-dep_synth/lig_dom"/>
</dbReference>
<dbReference type="InterPro" id="IPR025110">
    <property type="entry name" value="AMP-bd_C"/>
</dbReference>
<dbReference type="AlphaFoldDB" id="A0A024HFP7"/>
<dbReference type="Gene3D" id="3.40.50.12780">
    <property type="entry name" value="N-terminal domain of ligase-like"/>
    <property type="match status" value="1"/>
</dbReference>
<dbReference type="Pfam" id="PF00501">
    <property type="entry name" value="AMP-binding"/>
    <property type="match status" value="1"/>
</dbReference>
<dbReference type="KEGG" id="pkc:PKB_2349"/>
<dbReference type="RefSeq" id="WP_043251856.1">
    <property type="nucleotide sequence ID" value="NZ_HG322950.1"/>
</dbReference>
<dbReference type="EMBL" id="HG322950">
    <property type="protein sequence ID" value="CDF83696.1"/>
    <property type="molecule type" value="Genomic_DNA"/>
</dbReference>
<organism evidence="5 6">
    <name type="scientific">Pseudomonas knackmussii (strain DSM 6978 / CCUG 54928 / LMG 23759 / B13)</name>
    <dbReference type="NCBI Taxonomy" id="1301098"/>
    <lineage>
        <taxon>Bacteria</taxon>
        <taxon>Pseudomonadati</taxon>
        <taxon>Pseudomonadota</taxon>
        <taxon>Gammaproteobacteria</taxon>
        <taxon>Pseudomonadales</taxon>
        <taxon>Pseudomonadaceae</taxon>
        <taxon>Pseudomonas</taxon>
    </lineage>
</organism>
<comment type="similarity">
    <text evidence="1">Belongs to the ATP-dependent AMP-binding enzyme family.</text>
</comment>
<dbReference type="InterPro" id="IPR042099">
    <property type="entry name" value="ANL_N_sf"/>
</dbReference>
<evidence type="ECO:0000259" key="4">
    <source>
        <dbReference type="Pfam" id="PF13193"/>
    </source>
</evidence>
<dbReference type="SUPFAM" id="SSF56801">
    <property type="entry name" value="Acetyl-CoA synthetase-like"/>
    <property type="match status" value="1"/>
</dbReference>
<dbReference type="InterPro" id="IPR020845">
    <property type="entry name" value="AMP-binding_CS"/>
</dbReference>
<evidence type="ECO:0000259" key="3">
    <source>
        <dbReference type="Pfam" id="PF00501"/>
    </source>
</evidence>
<evidence type="ECO:0000256" key="1">
    <source>
        <dbReference type="ARBA" id="ARBA00006432"/>
    </source>
</evidence>
<dbReference type="GO" id="GO:0016877">
    <property type="term" value="F:ligase activity, forming carbon-sulfur bonds"/>
    <property type="evidence" value="ECO:0007669"/>
    <property type="project" value="UniProtKB-ARBA"/>
</dbReference>
<dbReference type="InterPro" id="IPR045851">
    <property type="entry name" value="AMP-bd_C_sf"/>
</dbReference>
<evidence type="ECO:0000256" key="2">
    <source>
        <dbReference type="ARBA" id="ARBA00022598"/>
    </source>
</evidence>
<gene>
    <name evidence="5" type="ORF">PKB_2349</name>
</gene>